<feature type="transmembrane region" description="Helical" evidence="6">
    <location>
        <begin position="85"/>
        <end position="110"/>
    </location>
</feature>
<feature type="transmembrane region" description="Helical" evidence="6">
    <location>
        <begin position="403"/>
        <end position="423"/>
    </location>
</feature>
<feature type="transmembrane region" description="Helical" evidence="6">
    <location>
        <begin position="333"/>
        <end position="359"/>
    </location>
</feature>
<protein>
    <submittedName>
        <fullName evidence="7">G8048 protein</fullName>
    </submittedName>
</protein>
<dbReference type="InterPro" id="IPR044644">
    <property type="entry name" value="DinF-like"/>
</dbReference>
<evidence type="ECO:0000313" key="7">
    <source>
        <dbReference type="EMBL" id="CAL5225256.1"/>
    </source>
</evidence>
<evidence type="ECO:0000256" key="3">
    <source>
        <dbReference type="ARBA" id="ARBA00022692"/>
    </source>
</evidence>
<comment type="subcellular location">
    <subcellularLocation>
        <location evidence="1">Membrane</location>
        <topology evidence="1">Multi-pass membrane protein</topology>
    </subcellularLocation>
</comment>
<feature type="transmembrane region" description="Helical" evidence="6">
    <location>
        <begin position="156"/>
        <end position="177"/>
    </location>
</feature>
<dbReference type="PANTHER" id="PTHR42893">
    <property type="entry name" value="PROTEIN DETOXIFICATION 44, CHLOROPLASTIC-RELATED"/>
    <property type="match status" value="1"/>
</dbReference>
<evidence type="ECO:0000256" key="6">
    <source>
        <dbReference type="SAM" id="Phobius"/>
    </source>
</evidence>
<feature type="transmembrane region" description="Helical" evidence="6">
    <location>
        <begin position="371"/>
        <end position="391"/>
    </location>
</feature>
<evidence type="ECO:0000256" key="5">
    <source>
        <dbReference type="ARBA" id="ARBA00023136"/>
    </source>
</evidence>
<sequence length="444" mass="46487">MRVKSAERRRTVIVQSSLKGNLKARKVRGSSELAAVGVALSIFGTVTKLLNVPLLSVTTNIVATAVGSNKGDKDSEIGVAASTSLLIGLLVSISEGVVLVALGAAALSLWGIGPTSALRQNALDFLHIKALGAPATLLLMVTQGVYRGLGDTRTPLWGTLACNAINVVLAPLLIFTVDWGCRGAALATVASQAIAAAWLIYRLKGRYPLRMAGRDAMKNLSKFLGPTGLLALRTVAISGTFALATSLAAKSDLAHAAAHQICLQLWLASSLLADSLAVAAQTLMAQGVAANELRQTRKVAGRTLQLGLGLGLTLAAVLALGKGGLPRLFTGDAAVLAAIGHIFPWVILSQPINALAFVWDGILYGAGGFSYAAKAMAVCAAPAVGCMLMALSAPGRPDMELNAVWLGLTVLMAMRSLTIYVPYKLRRKPFDKVFLYPKEELWQD</sequence>
<reference evidence="7 8" key="1">
    <citation type="submission" date="2024-06" db="EMBL/GenBank/DDBJ databases">
        <authorList>
            <person name="Kraege A."/>
            <person name="Thomma B."/>
        </authorList>
    </citation>
    <scope>NUCLEOTIDE SEQUENCE [LARGE SCALE GENOMIC DNA]</scope>
</reference>
<dbReference type="PANTHER" id="PTHR42893:SF46">
    <property type="entry name" value="PROTEIN DETOXIFICATION 44, CHLOROPLASTIC"/>
    <property type="match status" value="1"/>
</dbReference>
<proteinExistence type="inferred from homology"/>
<evidence type="ECO:0000313" key="8">
    <source>
        <dbReference type="Proteomes" id="UP001497392"/>
    </source>
</evidence>
<gene>
    <name evidence="7" type="primary">g8048</name>
    <name evidence="7" type="ORF">VP750_LOCUS6915</name>
</gene>
<keyword evidence="5 6" id="KW-0472">Membrane</keyword>
<evidence type="ECO:0000256" key="4">
    <source>
        <dbReference type="ARBA" id="ARBA00022989"/>
    </source>
</evidence>
<comment type="similarity">
    <text evidence="2">Belongs to the multi antimicrobial extrusion (MATE) (TC 2.A.66.1) family.</text>
</comment>
<keyword evidence="4 6" id="KW-1133">Transmembrane helix</keyword>
<dbReference type="InterPro" id="IPR002528">
    <property type="entry name" value="MATE_fam"/>
</dbReference>
<feature type="transmembrane region" description="Helical" evidence="6">
    <location>
        <begin position="130"/>
        <end position="149"/>
    </location>
</feature>
<feature type="transmembrane region" description="Helical" evidence="6">
    <location>
        <begin position="183"/>
        <end position="203"/>
    </location>
</feature>
<dbReference type="EMBL" id="CAXHTA020000012">
    <property type="protein sequence ID" value="CAL5225256.1"/>
    <property type="molecule type" value="Genomic_DNA"/>
</dbReference>
<accession>A0ABP1FZF4</accession>
<dbReference type="Proteomes" id="UP001497392">
    <property type="component" value="Unassembled WGS sequence"/>
</dbReference>
<comment type="caution">
    <text evidence="7">The sequence shown here is derived from an EMBL/GenBank/DDBJ whole genome shotgun (WGS) entry which is preliminary data.</text>
</comment>
<evidence type="ECO:0000256" key="1">
    <source>
        <dbReference type="ARBA" id="ARBA00004141"/>
    </source>
</evidence>
<keyword evidence="3 6" id="KW-0812">Transmembrane</keyword>
<keyword evidence="8" id="KW-1185">Reference proteome</keyword>
<dbReference type="Pfam" id="PF01554">
    <property type="entry name" value="MatE"/>
    <property type="match status" value="2"/>
</dbReference>
<evidence type="ECO:0000256" key="2">
    <source>
        <dbReference type="ARBA" id="ARBA00010199"/>
    </source>
</evidence>
<name>A0ABP1FZF4_9CHLO</name>
<dbReference type="NCBIfam" id="TIGR00797">
    <property type="entry name" value="matE"/>
    <property type="match status" value="1"/>
</dbReference>
<organism evidence="7 8">
    <name type="scientific">Coccomyxa viridis</name>
    <dbReference type="NCBI Taxonomy" id="1274662"/>
    <lineage>
        <taxon>Eukaryota</taxon>
        <taxon>Viridiplantae</taxon>
        <taxon>Chlorophyta</taxon>
        <taxon>core chlorophytes</taxon>
        <taxon>Trebouxiophyceae</taxon>
        <taxon>Trebouxiophyceae incertae sedis</taxon>
        <taxon>Coccomyxaceae</taxon>
        <taxon>Coccomyxa</taxon>
    </lineage>
</organism>
<feature type="transmembrane region" description="Helical" evidence="6">
    <location>
        <begin position="304"/>
        <end position="321"/>
    </location>
</feature>